<evidence type="ECO:0000256" key="7">
    <source>
        <dbReference type="SAM" id="Phobius"/>
    </source>
</evidence>
<keyword evidence="7" id="KW-0472">Membrane</keyword>
<sequence length="393" mass="43626">MTRKEFVKICGVLGISLPFQTVLASCDNSDDNVKPTIFSGTVLIIGAGAAGMSTAYLLAQKGIDFKILEASTTYGGRIKHDTTFADFPIPLGAEWLHVDRTVFDTAVNNDAVDIKTNTKGYAVNDLVGYYDGTYATTSLSRAFGSFEDQKFINSSWLDFFETYIVPSIQLQFTFKTQVSSINYEGDKVIVKDINDQTFEADKVVITVPLKMLQKNSISFTPSLPDNKQKAIQNAPVWGGIKVFIEFTEKFYPVYLTFPDSETSVGQRLYYDASYGQNSTKNIIGLFAVGEQAQQYQNLSESAQRDFILKELDTIFEGKASANYVKHIVQNWDEEPFIQGAYLADNASSRTSRILSSSVNNKLYFAGDAYTQEADWGAVHNAIRSAKDVVEEIA</sequence>
<dbReference type="SUPFAM" id="SSF54373">
    <property type="entry name" value="FAD-linked reductases, C-terminal domain"/>
    <property type="match status" value="1"/>
</dbReference>
<reference evidence="10 11" key="1">
    <citation type="submission" date="2020-04" db="EMBL/GenBank/DDBJ databases">
        <title>Flammeovirga sp. SR4, a novel species isolated from seawater.</title>
        <authorList>
            <person name="Wang X."/>
        </authorList>
    </citation>
    <scope>NUCLEOTIDE SEQUENCE [LARGE SCALE GENOMIC DNA]</scope>
    <source>
        <strain evidence="10 11">ATCC 23126</strain>
    </source>
</reference>
<dbReference type="PROSITE" id="PS51257">
    <property type="entry name" value="PROKAR_LIPOPROTEIN"/>
    <property type="match status" value="1"/>
</dbReference>
<keyword evidence="7" id="KW-1133">Transmembrane helix</keyword>
<feature type="chain" id="PRO_5031503318" description="Tryptophan 2-monooxygenase" evidence="8">
    <location>
        <begin position="25"/>
        <end position="393"/>
    </location>
</feature>
<dbReference type="SUPFAM" id="SSF51905">
    <property type="entry name" value="FAD/NAD(P)-binding domain"/>
    <property type="match status" value="1"/>
</dbReference>
<dbReference type="EMBL" id="JABANE010000105">
    <property type="protein sequence ID" value="NME71581.1"/>
    <property type="molecule type" value="Genomic_DNA"/>
</dbReference>
<dbReference type="AlphaFoldDB" id="A0A7X9RZH9"/>
<feature type="signal peptide" evidence="8">
    <location>
        <begin position="1"/>
        <end position="24"/>
    </location>
</feature>
<comment type="pathway">
    <text evidence="1">Plant hormone metabolism; auxin biosynthesis.</text>
</comment>
<evidence type="ECO:0000256" key="5">
    <source>
        <dbReference type="ARBA" id="ARBA00023070"/>
    </source>
</evidence>
<evidence type="ECO:0000313" key="11">
    <source>
        <dbReference type="Proteomes" id="UP000576082"/>
    </source>
</evidence>
<accession>A0A7X9RZH9</accession>
<evidence type="ECO:0000256" key="8">
    <source>
        <dbReference type="SAM" id="SignalP"/>
    </source>
</evidence>
<keyword evidence="7" id="KW-0812">Transmembrane</keyword>
<evidence type="ECO:0000313" key="10">
    <source>
        <dbReference type="EMBL" id="NME71581.1"/>
    </source>
</evidence>
<comment type="caution">
    <text evidence="10">The sequence shown here is derived from an EMBL/GenBank/DDBJ whole genome shotgun (WGS) entry which is preliminary data.</text>
</comment>
<dbReference type="PANTHER" id="PTHR10742:SF342">
    <property type="entry name" value="AMINE OXIDASE"/>
    <property type="match status" value="1"/>
</dbReference>
<evidence type="ECO:0000259" key="9">
    <source>
        <dbReference type="Pfam" id="PF01593"/>
    </source>
</evidence>
<keyword evidence="8" id="KW-0732">Signal</keyword>
<dbReference type="Pfam" id="PF13450">
    <property type="entry name" value="NAD_binding_8"/>
    <property type="match status" value="1"/>
</dbReference>
<proteinExistence type="inferred from homology"/>
<dbReference type="Gene3D" id="3.50.50.60">
    <property type="entry name" value="FAD/NAD(P)-binding domain"/>
    <property type="match status" value="2"/>
</dbReference>
<evidence type="ECO:0000256" key="6">
    <source>
        <dbReference type="ARBA" id="ARBA00047321"/>
    </source>
</evidence>
<evidence type="ECO:0000256" key="4">
    <source>
        <dbReference type="ARBA" id="ARBA00017871"/>
    </source>
</evidence>
<keyword evidence="11" id="KW-1185">Reference proteome</keyword>
<dbReference type="PRINTS" id="PR00420">
    <property type="entry name" value="RNGMNOXGNASE"/>
</dbReference>
<feature type="domain" description="Amine oxidase" evidence="9">
    <location>
        <begin position="170"/>
        <end position="392"/>
    </location>
</feature>
<comment type="similarity">
    <text evidence="2">Belongs to the tryptophan 2-monooxygenase family.</text>
</comment>
<dbReference type="Proteomes" id="UP000576082">
    <property type="component" value="Unassembled WGS sequence"/>
</dbReference>
<protein>
    <recommendedName>
        <fullName evidence="4">Tryptophan 2-monooxygenase</fullName>
        <ecNumber evidence="3">1.13.12.3</ecNumber>
    </recommendedName>
</protein>
<dbReference type="GO" id="GO:0009851">
    <property type="term" value="P:auxin biosynthetic process"/>
    <property type="evidence" value="ECO:0007669"/>
    <property type="project" value="UniProtKB-KW"/>
</dbReference>
<dbReference type="GO" id="GO:0050361">
    <property type="term" value="F:tryptophan 2-monooxygenase activity"/>
    <property type="evidence" value="ECO:0007669"/>
    <property type="project" value="UniProtKB-EC"/>
</dbReference>
<dbReference type="RefSeq" id="WP_169659795.1">
    <property type="nucleotide sequence ID" value="NZ_JABANE010000105.1"/>
</dbReference>
<dbReference type="InterPro" id="IPR002937">
    <property type="entry name" value="Amino_oxidase"/>
</dbReference>
<feature type="transmembrane region" description="Helical" evidence="7">
    <location>
        <begin position="40"/>
        <end position="59"/>
    </location>
</feature>
<dbReference type="InterPro" id="IPR050281">
    <property type="entry name" value="Flavin_monoamine_oxidase"/>
</dbReference>
<name>A0A7X9RZH9_9BACT</name>
<evidence type="ECO:0000256" key="1">
    <source>
        <dbReference type="ARBA" id="ARBA00004814"/>
    </source>
</evidence>
<dbReference type="InterPro" id="IPR036188">
    <property type="entry name" value="FAD/NAD-bd_sf"/>
</dbReference>
<keyword evidence="5" id="KW-0073">Auxin biosynthesis</keyword>
<comment type="catalytic activity">
    <reaction evidence="6">
        <text>L-tryptophan + O2 = indole-3-acetamide + CO2 + H2O</text>
        <dbReference type="Rhea" id="RHEA:16165"/>
        <dbReference type="ChEBI" id="CHEBI:15377"/>
        <dbReference type="ChEBI" id="CHEBI:15379"/>
        <dbReference type="ChEBI" id="CHEBI:16031"/>
        <dbReference type="ChEBI" id="CHEBI:16526"/>
        <dbReference type="ChEBI" id="CHEBI:57912"/>
        <dbReference type="EC" id="1.13.12.3"/>
    </reaction>
</comment>
<gene>
    <name evidence="10" type="ORF">HHU12_26675</name>
</gene>
<dbReference type="PANTHER" id="PTHR10742">
    <property type="entry name" value="FLAVIN MONOAMINE OXIDASE"/>
    <property type="match status" value="1"/>
</dbReference>
<dbReference type="EC" id="1.13.12.3" evidence="3"/>
<dbReference type="Pfam" id="PF01593">
    <property type="entry name" value="Amino_oxidase"/>
    <property type="match status" value="1"/>
</dbReference>
<organism evidence="10 11">
    <name type="scientific">Flammeovirga aprica JL-4</name>
    <dbReference type="NCBI Taxonomy" id="694437"/>
    <lineage>
        <taxon>Bacteria</taxon>
        <taxon>Pseudomonadati</taxon>
        <taxon>Bacteroidota</taxon>
        <taxon>Cytophagia</taxon>
        <taxon>Cytophagales</taxon>
        <taxon>Flammeovirgaceae</taxon>
        <taxon>Flammeovirga</taxon>
    </lineage>
</organism>
<evidence type="ECO:0000256" key="2">
    <source>
        <dbReference type="ARBA" id="ARBA00005833"/>
    </source>
</evidence>
<evidence type="ECO:0000256" key="3">
    <source>
        <dbReference type="ARBA" id="ARBA00012535"/>
    </source>
</evidence>